<name>A6KC28_RAT</name>
<sequence>MPLRRVEASLVTWRGLTGNPCEHLRG</sequence>
<accession>A6KC28</accession>
<dbReference type="EMBL" id="CH474035">
    <property type="protein sequence ID" value="EDL87114.1"/>
    <property type="molecule type" value="Genomic_DNA"/>
</dbReference>
<organism evidence="1 2">
    <name type="scientific">Rattus norvegicus</name>
    <name type="common">Rat</name>
    <dbReference type="NCBI Taxonomy" id="10116"/>
    <lineage>
        <taxon>Eukaryota</taxon>
        <taxon>Metazoa</taxon>
        <taxon>Chordata</taxon>
        <taxon>Craniata</taxon>
        <taxon>Vertebrata</taxon>
        <taxon>Euteleostomi</taxon>
        <taxon>Mammalia</taxon>
        <taxon>Eutheria</taxon>
        <taxon>Euarchontoglires</taxon>
        <taxon>Glires</taxon>
        <taxon>Rodentia</taxon>
        <taxon>Myomorpha</taxon>
        <taxon>Muroidea</taxon>
        <taxon>Muridae</taxon>
        <taxon>Murinae</taxon>
        <taxon>Rattus</taxon>
    </lineage>
</organism>
<reference evidence="1 2" key="1">
    <citation type="submission" date="2005-09" db="EMBL/GenBank/DDBJ databases">
        <authorList>
            <person name="Mural R.J."/>
            <person name="Li P.W."/>
            <person name="Adams M.D."/>
            <person name="Amanatides P.G."/>
            <person name="Baden-Tillson H."/>
            <person name="Barnstead M."/>
            <person name="Chin S.H."/>
            <person name="Dew I."/>
            <person name="Evans C.A."/>
            <person name="Ferriera S."/>
            <person name="Flanigan M."/>
            <person name="Fosler C."/>
            <person name="Glodek A."/>
            <person name="Gu Z."/>
            <person name="Holt R.A."/>
            <person name="Jennings D."/>
            <person name="Kraft C.L."/>
            <person name="Lu F."/>
            <person name="Nguyen T."/>
            <person name="Nusskern D.R."/>
            <person name="Pfannkoch C.M."/>
            <person name="Sitter C."/>
            <person name="Sutton G.G."/>
            <person name="Venter J.C."/>
            <person name="Wang Z."/>
            <person name="Woodage T."/>
            <person name="Zheng X.H."/>
            <person name="Zhong F."/>
        </authorList>
    </citation>
    <scope>NUCLEOTIDE SEQUENCE [LARGE SCALE GENOMIC DNA]</scope>
    <source>
        <strain>BN</strain>
        <strain evidence="2">Sprague-Dawley</strain>
    </source>
</reference>
<evidence type="ECO:0000313" key="2">
    <source>
        <dbReference type="Proteomes" id="UP000234681"/>
    </source>
</evidence>
<protein>
    <submittedName>
        <fullName evidence="1">RCG50724</fullName>
    </submittedName>
</protein>
<evidence type="ECO:0000313" key="1">
    <source>
        <dbReference type="EMBL" id="EDL87114.1"/>
    </source>
</evidence>
<proteinExistence type="predicted"/>
<gene>
    <name evidence="1" type="ORF">rCG_50724</name>
</gene>
<dbReference type="Proteomes" id="UP000234681">
    <property type="component" value="Chromosome 7"/>
</dbReference>
<dbReference type="AlphaFoldDB" id="A6KC28"/>